<name>A0A5M9ZMF3_9BIFI</name>
<keyword evidence="1" id="KW-1133">Transmembrane helix</keyword>
<protein>
    <submittedName>
        <fullName evidence="2">Uncharacterized protein</fullName>
    </submittedName>
</protein>
<dbReference type="EMBL" id="RZUI01000002">
    <property type="protein sequence ID" value="KAA8831598.1"/>
    <property type="molecule type" value="Genomic_DNA"/>
</dbReference>
<evidence type="ECO:0000256" key="1">
    <source>
        <dbReference type="SAM" id="Phobius"/>
    </source>
</evidence>
<accession>A0A5M9ZMF3</accession>
<dbReference type="RefSeq" id="WP_150380771.1">
    <property type="nucleotide sequence ID" value="NZ_RZUI01000002.1"/>
</dbReference>
<keyword evidence="1" id="KW-0472">Membrane</keyword>
<keyword evidence="1" id="KW-0812">Transmembrane</keyword>
<evidence type="ECO:0000313" key="3">
    <source>
        <dbReference type="Proteomes" id="UP000412028"/>
    </source>
</evidence>
<gene>
    <name evidence="2" type="ORF">EMO89_02415</name>
</gene>
<feature type="transmembrane region" description="Helical" evidence="1">
    <location>
        <begin position="40"/>
        <end position="60"/>
    </location>
</feature>
<sequence length="66" mass="7439">MKLTRWDVFMAAVSAVCLLSGVFTFLEALHLLCRDGHIPWPVLAAALSFFTASAVVEWLTEQDWQQ</sequence>
<reference evidence="2 3" key="1">
    <citation type="journal article" date="2019" name="Syst. Appl. Microbiol.">
        <title>Characterization of Bifidobacterium species in feaces of the Egyptian fruit bat: Description of B. vespertilionis sp. nov. and B. rousetti sp. nov.</title>
        <authorList>
            <person name="Modesto M."/>
            <person name="Satti M."/>
            <person name="Watanabe K."/>
            <person name="Puglisi E."/>
            <person name="Morelli L."/>
            <person name="Huang C.-H."/>
            <person name="Liou J.-S."/>
            <person name="Miyashita M."/>
            <person name="Tamura T."/>
            <person name="Saito S."/>
            <person name="Mori K."/>
            <person name="Huang L."/>
            <person name="Sciavilla P."/>
            <person name="Sandri C."/>
            <person name="Spiezio C."/>
            <person name="Vitali F."/>
            <person name="Cavalieri D."/>
            <person name="Perpetuini G."/>
            <person name="Tofalo R."/>
            <person name="Bonetti A."/>
            <person name="Arita M."/>
            <person name="Mattarelli P."/>
        </authorList>
    </citation>
    <scope>NUCLEOTIDE SEQUENCE [LARGE SCALE GENOMIC DNA]</scope>
    <source>
        <strain evidence="2 3">RST7</strain>
    </source>
</reference>
<organism evidence="2 3">
    <name type="scientific">Bifidobacterium tissieri</name>
    <dbReference type="NCBI Taxonomy" id="1630162"/>
    <lineage>
        <taxon>Bacteria</taxon>
        <taxon>Bacillati</taxon>
        <taxon>Actinomycetota</taxon>
        <taxon>Actinomycetes</taxon>
        <taxon>Bifidobacteriales</taxon>
        <taxon>Bifidobacteriaceae</taxon>
        <taxon>Bifidobacterium</taxon>
    </lineage>
</organism>
<dbReference type="Proteomes" id="UP000412028">
    <property type="component" value="Unassembled WGS sequence"/>
</dbReference>
<proteinExistence type="predicted"/>
<comment type="caution">
    <text evidence="2">The sequence shown here is derived from an EMBL/GenBank/DDBJ whole genome shotgun (WGS) entry which is preliminary data.</text>
</comment>
<evidence type="ECO:0000313" key="2">
    <source>
        <dbReference type="EMBL" id="KAA8831598.1"/>
    </source>
</evidence>
<dbReference type="AlphaFoldDB" id="A0A5M9ZMF3"/>